<evidence type="ECO:0000256" key="2">
    <source>
        <dbReference type="RuleBase" id="RU004447"/>
    </source>
</evidence>
<dbReference type="GO" id="GO:0046872">
    <property type="term" value="F:metal ion binding"/>
    <property type="evidence" value="ECO:0007669"/>
    <property type="project" value="InterPro"/>
</dbReference>
<dbReference type="InterPro" id="IPR050361">
    <property type="entry name" value="MPP/UQCRC_Complex"/>
</dbReference>
<dbReference type="PANTHER" id="PTHR11851:SF49">
    <property type="entry name" value="MITOCHONDRIAL-PROCESSING PEPTIDASE SUBUNIT ALPHA"/>
    <property type="match status" value="1"/>
</dbReference>
<dbReference type="FunFam" id="3.30.830.10:FF:000008">
    <property type="entry name" value="Mitochondrial-processing peptidase subunit beta"/>
    <property type="match status" value="1"/>
</dbReference>
<dbReference type="RefSeq" id="WP_119149484.1">
    <property type="nucleotide sequence ID" value="NZ_JBHSOV010000024.1"/>
</dbReference>
<evidence type="ECO:0000313" key="6">
    <source>
        <dbReference type="Proteomes" id="UP000266340"/>
    </source>
</evidence>
<dbReference type="EMBL" id="QXJM01000037">
    <property type="protein sequence ID" value="RIE03334.1"/>
    <property type="molecule type" value="Genomic_DNA"/>
</dbReference>
<comment type="similarity">
    <text evidence="1 2">Belongs to the peptidase M16 family.</text>
</comment>
<dbReference type="InterPro" id="IPR001431">
    <property type="entry name" value="Pept_M16_Zn_BS"/>
</dbReference>
<comment type="caution">
    <text evidence="5">The sequence shown here is derived from an EMBL/GenBank/DDBJ whole genome shotgun (WGS) entry which is preliminary data.</text>
</comment>
<evidence type="ECO:0000256" key="1">
    <source>
        <dbReference type="ARBA" id="ARBA00007261"/>
    </source>
</evidence>
<dbReference type="Pfam" id="PF00675">
    <property type="entry name" value="Peptidase_M16"/>
    <property type="match status" value="1"/>
</dbReference>
<feature type="domain" description="Peptidase M16 N-terminal" evidence="3">
    <location>
        <begin position="11"/>
        <end position="158"/>
    </location>
</feature>
<dbReference type="OrthoDB" id="9811314at2"/>
<name>A0A398CWD5_9BACL</name>
<dbReference type="Pfam" id="PF05193">
    <property type="entry name" value="Peptidase_M16_C"/>
    <property type="match status" value="1"/>
</dbReference>
<accession>A0A398CWD5</accession>
<dbReference type="InterPro" id="IPR011249">
    <property type="entry name" value="Metalloenz_LuxS/M16"/>
</dbReference>
<protein>
    <submittedName>
        <fullName evidence="5">Insulinase family protein</fullName>
    </submittedName>
</protein>
<dbReference type="PROSITE" id="PS00143">
    <property type="entry name" value="INSULINASE"/>
    <property type="match status" value="1"/>
</dbReference>
<proteinExistence type="inferred from homology"/>
<dbReference type="GO" id="GO:0006508">
    <property type="term" value="P:proteolysis"/>
    <property type="evidence" value="ECO:0007669"/>
    <property type="project" value="InterPro"/>
</dbReference>
<evidence type="ECO:0000313" key="5">
    <source>
        <dbReference type="EMBL" id="RIE03334.1"/>
    </source>
</evidence>
<dbReference type="AlphaFoldDB" id="A0A398CWD5"/>
<dbReference type="GO" id="GO:0004222">
    <property type="term" value="F:metalloendopeptidase activity"/>
    <property type="evidence" value="ECO:0007669"/>
    <property type="project" value="InterPro"/>
</dbReference>
<keyword evidence="6" id="KW-1185">Reference proteome</keyword>
<dbReference type="SUPFAM" id="SSF63411">
    <property type="entry name" value="LuxS/MPP-like metallohydrolase"/>
    <property type="match status" value="2"/>
</dbReference>
<feature type="domain" description="Peptidase M16 C-terminal" evidence="4">
    <location>
        <begin position="167"/>
        <end position="337"/>
    </location>
</feature>
<gene>
    <name evidence="5" type="ORF">D3H35_11645</name>
</gene>
<dbReference type="PANTHER" id="PTHR11851">
    <property type="entry name" value="METALLOPROTEASE"/>
    <property type="match status" value="1"/>
</dbReference>
<reference evidence="5 6" key="1">
    <citation type="submission" date="2018-09" db="EMBL/GenBank/DDBJ databases">
        <title>Cohnella cavernae sp. nov., isolated from a karst cave.</title>
        <authorList>
            <person name="Zhu H."/>
        </authorList>
    </citation>
    <scope>NUCLEOTIDE SEQUENCE [LARGE SCALE GENOMIC DNA]</scope>
    <source>
        <strain evidence="5 6">K2E09-144</strain>
    </source>
</reference>
<dbReference type="InterPro" id="IPR011765">
    <property type="entry name" value="Pept_M16_N"/>
</dbReference>
<sequence length="426" mass="47498">MNKYQLRNGLRVLIESIPTCRSVSFGIWVKTGSRNETPDDNGVSHFVEHMLFKGTKRHTAKDIADKFDGIGGNVNAFTSKEYTCYYAKVLDQHLPIAVDVLADMFFESELASAELAKEKNVILEEISMYDDTPDDTVHDLASRAAYGDHPLAYSILGTAERLNKMGSDDLREYMKKRYRIENTVVSIAGNVGEEVLELLEQHFGQFDVRGTDVELTPPVFRSGSLFHQKKTEQNHLCLTFPGCSIQEPNLYAMVLLNNTIGGGMSSRLFQEIREKRGLAYSVYSYHTSYADSGLFTVYAGTAPKQTKDVYELTMELLDDISAKGLSEAELFRGKEQLKGNLILSLESTSSRMNRLGKNELMLGRHYTLDEMLERIDRVTLDDVNGMMRTILGSSCAIALVGSQQKVLSGIGREFVVSNTVEAAAGE</sequence>
<evidence type="ECO:0000259" key="4">
    <source>
        <dbReference type="Pfam" id="PF05193"/>
    </source>
</evidence>
<dbReference type="Proteomes" id="UP000266340">
    <property type="component" value="Unassembled WGS sequence"/>
</dbReference>
<dbReference type="Gene3D" id="3.30.830.10">
    <property type="entry name" value="Metalloenzyme, LuxS/M16 peptidase-like"/>
    <property type="match status" value="2"/>
</dbReference>
<evidence type="ECO:0000259" key="3">
    <source>
        <dbReference type="Pfam" id="PF00675"/>
    </source>
</evidence>
<organism evidence="5 6">
    <name type="scientific">Cohnella faecalis</name>
    <dbReference type="NCBI Taxonomy" id="2315694"/>
    <lineage>
        <taxon>Bacteria</taxon>
        <taxon>Bacillati</taxon>
        <taxon>Bacillota</taxon>
        <taxon>Bacilli</taxon>
        <taxon>Bacillales</taxon>
        <taxon>Paenibacillaceae</taxon>
        <taxon>Cohnella</taxon>
    </lineage>
</organism>
<dbReference type="InterPro" id="IPR007863">
    <property type="entry name" value="Peptidase_M16_C"/>
</dbReference>